<dbReference type="SUPFAM" id="SSF56112">
    <property type="entry name" value="Protein kinase-like (PK-like)"/>
    <property type="match status" value="1"/>
</dbReference>
<dbReference type="OrthoDB" id="5987198at2759"/>
<evidence type="ECO:0000313" key="3">
    <source>
        <dbReference type="Proteomes" id="UP000016930"/>
    </source>
</evidence>
<dbReference type="GO" id="GO:0004672">
    <property type="term" value="F:protein kinase activity"/>
    <property type="evidence" value="ECO:0007669"/>
    <property type="project" value="InterPro"/>
</dbReference>
<gene>
    <name evidence="2" type="ORF">CERSUDRAFT_159918</name>
</gene>
<organism evidence="2 3">
    <name type="scientific">Ceriporiopsis subvermispora (strain B)</name>
    <name type="common">White-rot fungus</name>
    <name type="synonym">Gelatoporia subvermispora</name>
    <dbReference type="NCBI Taxonomy" id="914234"/>
    <lineage>
        <taxon>Eukaryota</taxon>
        <taxon>Fungi</taxon>
        <taxon>Dikarya</taxon>
        <taxon>Basidiomycota</taxon>
        <taxon>Agaricomycotina</taxon>
        <taxon>Agaricomycetes</taxon>
        <taxon>Polyporales</taxon>
        <taxon>Gelatoporiaceae</taxon>
        <taxon>Gelatoporia</taxon>
    </lineage>
</organism>
<dbReference type="AlphaFoldDB" id="M2PD39"/>
<dbReference type="Proteomes" id="UP000016930">
    <property type="component" value="Unassembled WGS sequence"/>
</dbReference>
<dbReference type="STRING" id="914234.M2PD39"/>
<dbReference type="InterPro" id="IPR011009">
    <property type="entry name" value="Kinase-like_dom_sf"/>
</dbReference>
<name>M2PD39_CERS8</name>
<dbReference type="Gene3D" id="1.10.510.10">
    <property type="entry name" value="Transferase(Phosphotransferase) domain 1"/>
    <property type="match status" value="1"/>
</dbReference>
<evidence type="ECO:0000313" key="2">
    <source>
        <dbReference type="EMBL" id="EMD33669.1"/>
    </source>
</evidence>
<keyword evidence="3" id="KW-1185">Reference proteome</keyword>
<dbReference type="EMBL" id="KB445805">
    <property type="protein sequence ID" value="EMD33669.1"/>
    <property type="molecule type" value="Genomic_DNA"/>
</dbReference>
<feature type="domain" description="Protein kinase" evidence="1">
    <location>
        <begin position="84"/>
        <end position="397"/>
    </location>
</feature>
<dbReference type="GO" id="GO:0005524">
    <property type="term" value="F:ATP binding"/>
    <property type="evidence" value="ECO:0007669"/>
    <property type="project" value="InterPro"/>
</dbReference>
<protein>
    <recommendedName>
        <fullName evidence="1">Protein kinase domain-containing protein</fullName>
    </recommendedName>
</protein>
<sequence length="397" mass="45844">MAETSIVVASGAELNEDNATHSENVQSDQLRQLVSLPPEKLRPYELYWSKKEAWLRTKGYELRPRYRAGWKPSWEGTKKRGYDCEDGQTPIAGSLLDATRVSDGKIVMLKSVSKRWHPYEVMISEFFASEPLASNPRNHCVPIIEVFQDPDAEQYEILVMPFLRLWRDPFFNTIGEFVDFFGQICEGLLFIHEQHVAHRDIGVLNIMMDPEPMFPNFFHPTKQDRNRNFRGKAKYLSRTRRPPKYYIIDFGLSRKYPADDPAPRELPIIGGDKSVPEHQDDKYSDACDPFATDVYCLGNLIQKRLLQVGNYLGLDFIAPLIADMRDEDPQKRPLMSEVVQRFSDISSSLSIKTLRHRLIHAEEDAVSRFIWNCQQSLFSLAYIALRLPPVPRARHLG</sequence>
<accession>M2PD39</accession>
<dbReference type="HOGENOM" id="CLU_044121_2_1_1"/>
<reference evidence="2 3" key="1">
    <citation type="journal article" date="2012" name="Proc. Natl. Acad. Sci. U.S.A.">
        <title>Comparative genomics of Ceriporiopsis subvermispora and Phanerochaete chrysosporium provide insight into selective ligninolysis.</title>
        <authorList>
            <person name="Fernandez-Fueyo E."/>
            <person name="Ruiz-Duenas F.J."/>
            <person name="Ferreira P."/>
            <person name="Floudas D."/>
            <person name="Hibbett D.S."/>
            <person name="Canessa P."/>
            <person name="Larrondo L.F."/>
            <person name="James T.Y."/>
            <person name="Seelenfreund D."/>
            <person name="Lobos S."/>
            <person name="Polanco R."/>
            <person name="Tello M."/>
            <person name="Honda Y."/>
            <person name="Watanabe T."/>
            <person name="Watanabe T."/>
            <person name="Ryu J.S."/>
            <person name="Kubicek C.P."/>
            <person name="Schmoll M."/>
            <person name="Gaskell J."/>
            <person name="Hammel K.E."/>
            <person name="St John F.J."/>
            <person name="Vanden Wymelenberg A."/>
            <person name="Sabat G."/>
            <person name="Splinter BonDurant S."/>
            <person name="Syed K."/>
            <person name="Yadav J.S."/>
            <person name="Doddapaneni H."/>
            <person name="Subramanian V."/>
            <person name="Lavin J.L."/>
            <person name="Oguiza J.A."/>
            <person name="Perez G."/>
            <person name="Pisabarro A.G."/>
            <person name="Ramirez L."/>
            <person name="Santoyo F."/>
            <person name="Master E."/>
            <person name="Coutinho P.M."/>
            <person name="Henrissat B."/>
            <person name="Lombard V."/>
            <person name="Magnuson J.K."/>
            <person name="Kuees U."/>
            <person name="Hori C."/>
            <person name="Igarashi K."/>
            <person name="Samejima M."/>
            <person name="Held B.W."/>
            <person name="Barry K.W."/>
            <person name="LaButti K.M."/>
            <person name="Lapidus A."/>
            <person name="Lindquist E.A."/>
            <person name="Lucas S.M."/>
            <person name="Riley R."/>
            <person name="Salamov A.A."/>
            <person name="Hoffmeister D."/>
            <person name="Schwenk D."/>
            <person name="Hadar Y."/>
            <person name="Yarden O."/>
            <person name="de Vries R.P."/>
            <person name="Wiebenga A."/>
            <person name="Stenlid J."/>
            <person name="Eastwood D."/>
            <person name="Grigoriev I.V."/>
            <person name="Berka R.M."/>
            <person name="Blanchette R.A."/>
            <person name="Kersten P."/>
            <person name="Martinez A.T."/>
            <person name="Vicuna R."/>
            <person name="Cullen D."/>
        </authorList>
    </citation>
    <scope>NUCLEOTIDE SEQUENCE [LARGE SCALE GENOMIC DNA]</scope>
    <source>
        <strain evidence="2 3">B</strain>
    </source>
</reference>
<dbReference type="PROSITE" id="PS50011">
    <property type="entry name" value="PROTEIN_KINASE_DOM"/>
    <property type="match status" value="1"/>
</dbReference>
<dbReference type="SMART" id="SM00220">
    <property type="entry name" value="S_TKc"/>
    <property type="match status" value="1"/>
</dbReference>
<proteinExistence type="predicted"/>
<dbReference type="InterPro" id="IPR000719">
    <property type="entry name" value="Prot_kinase_dom"/>
</dbReference>
<evidence type="ECO:0000259" key="1">
    <source>
        <dbReference type="PROSITE" id="PS50011"/>
    </source>
</evidence>